<reference evidence="3" key="1">
    <citation type="submission" date="2014-09" db="EMBL/GenBank/DDBJ databases">
        <authorList>
            <person name="Gomez-Valero L."/>
        </authorList>
    </citation>
    <scope>NUCLEOTIDE SEQUENCE [LARGE SCALE GENOMIC DNA]</scope>
    <source>
        <strain evidence="3">ATCC700992</strain>
    </source>
</reference>
<gene>
    <name evidence="2" type="ORF">LFA_3754</name>
</gene>
<proteinExistence type="predicted"/>
<accession>A0A098G9D3</accession>
<dbReference type="AlphaFoldDB" id="A0A098G9D3"/>
<name>A0A098G9D3_9GAMM</name>
<dbReference type="InterPro" id="IPR004879">
    <property type="entry name" value="Ssp411-like_TRX"/>
</dbReference>
<dbReference type="PANTHER" id="PTHR42899">
    <property type="entry name" value="SPERMATOGENESIS-ASSOCIATED PROTEIN 20"/>
    <property type="match status" value="1"/>
</dbReference>
<dbReference type="OrthoDB" id="9762614at2"/>
<sequence>MTNQLIHETSPYLLQHAKNPVNWYPWGEEAFKQAKKENKPIHLSIGYAACHWCHVMAHESFENPVIVQLMNKYFINIKVDKQERPDLDDIYQKVVQMMGQGGGWPLTIFMTPEKQPFFGGTYFPPEDQYGRVGFNKLLLIIHDLWTNRRAELAQYIEHFLMGYQQIEQLNVQTDTPHITSYQAALAIANNTDKHYGGLKGAPKFPMASCYDLVLRLYARTLDPKLKTSLYLTLDGMTKGGIFDQLGGGFARYSVDEQWMIPHFEKMLYDNAQLISLYANTYRLGQDTTWKYIFEETINYAIRDLLHPLGGFYASEDADSESQEGKFYSWTPAQINAVLNEKESLVACQAYGITGEGNYEHPSTILQCLTFAEAIKDKSLQAIRQKLFLAREQRIHPGRDTTILANWNGLMIQGLCAAYQAVGNPLYHDTARQIADFINKHMTTIEGGIYHVWQEGKSKIAGFLDDYAFLANAFLDLYHSTLAVSHLTRATELIELAIKKFWDNGFFFTPADGEPLIHRPRAPYDNAYPSGISSMVFALLRLYHLTYKESYLAYVQQTFDYYLARASSNYIGFAHLLAAYDFMHASPTTIILAGKRDDPSLKALLQTIHRHYLPYHVWGFADDLPDSHYKKALDEQPAVYICKNYTCAPPLTTKKELKNYLITSLSKPFS</sequence>
<dbReference type="Proteomes" id="UP000032430">
    <property type="component" value="Chromosome I"/>
</dbReference>
<evidence type="ECO:0000259" key="1">
    <source>
        <dbReference type="Pfam" id="PF03190"/>
    </source>
</evidence>
<dbReference type="PANTHER" id="PTHR42899:SF1">
    <property type="entry name" value="SPERMATOGENESIS-ASSOCIATED PROTEIN 20"/>
    <property type="match status" value="1"/>
</dbReference>
<dbReference type="InterPro" id="IPR008928">
    <property type="entry name" value="6-hairpin_glycosidase_sf"/>
</dbReference>
<dbReference type="InterPro" id="IPR024705">
    <property type="entry name" value="Ssp411"/>
</dbReference>
<protein>
    <submittedName>
        <fullName evidence="2">Thioredoxin domain-containing protein</fullName>
    </submittedName>
</protein>
<evidence type="ECO:0000313" key="2">
    <source>
        <dbReference type="EMBL" id="CEG59078.1"/>
    </source>
</evidence>
<feature type="domain" description="Spermatogenesis-associated protein 20-like TRX" evidence="1">
    <location>
        <begin position="2"/>
        <end position="159"/>
    </location>
</feature>
<keyword evidence="3" id="KW-1185">Reference proteome</keyword>
<dbReference type="PIRSF" id="PIRSF006402">
    <property type="entry name" value="UCP006402_thioredoxin"/>
    <property type="match status" value="1"/>
</dbReference>
<dbReference type="SUPFAM" id="SSF48208">
    <property type="entry name" value="Six-hairpin glycosidases"/>
    <property type="match status" value="1"/>
</dbReference>
<dbReference type="RefSeq" id="WP_045097271.1">
    <property type="nucleotide sequence ID" value="NZ_LN614827.1"/>
</dbReference>
<dbReference type="InterPro" id="IPR036249">
    <property type="entry name" value="Thioredoxin-like_sf"/>
</dbReference>
<dbReference type="EMBL" id="LN614827">
    <property type="protein sequence ID" value="CEG59078.1"/>
    <property type="molecule type" value="Genomic_DNA"/>
</dbReference>
<dbReference type="KEGG" id="lfa:LFA_3754"/>
<dbReference type="STRING" id="1212491.LFA_3754"/>
<dbReference type="Gene3D" id="1.50.10.20">
    <property type="match status" value="1"/>
</dbReference>
<dbReference type="SUPFAM" id="SSF52833">
    <property type="entry name" value="Thioredoxin-like"/>
    <property type="match status" value="1"/>
</dbReference>
<dbReference type="Pfam" id="PF03190">
    <property type="entry name" value="Thioredox_DsbH"/>
    <property type="match status" value="1"/>
</dbReference>
<organism evidence="2 3">
    <name type="scientific">Legionella fallonii LLAP-10</name>
    <dbReference type="NCBI Taxonomy" id="1212491"/>
    <lineage>
        <taxon>Bacteria</taxon>
        <taxon>Pseudomonadati</taxon>
        <taxon>Pseudomonadota</taxon>
        <taxon>Gammaproteobacteria</taxon>
        <taxon>Legionellales</taxon>
        <taxon>Legionellaceae</taxon>
        <taxon>Legionella</taxon>
    </lineage>
</organism>
<dbReference type="HOGENOM" id="CLU_014051_4_2_6"/>
<evidence type="ECO:0000313" key="3">
    <source>
        <dbReference type="Proteomes" id="UP000032430"/>
    </source>
</evidence>
<dbReference type="Gene3D" id="3.40.30.10">
    <property type="entry name" value="Glutaredoxin"/>
    <property type="match status" value="1"/>
</dbReference>
<dbReference type="GO" id="GO:0005975">
    <property type="term" value="P:carbohydrate metabolic process"/>
    <property type="evidence" value="ECO:0007669"/>
    <property type="project" value="InterPro"/>
</dbReference>
<dbReference type="CDD" id="cd02955">
    <property type="entry name" value="SSP411"/>
    <property type="match status" value="1"/>
</dbReference>